<dbReference type="InterPro" id="IPR011646">
    <property type="entry name" value="KAP_P-loop"/>
</dbReference>
<evidence type="ECO:0000259" key="2">
    <source>
        <dbReference type="Pfam" id="PF07693"/>
    </source>
</evidence>
<feature type="domain" description="KAP NTPase" evidence="2">
    <location>
        <begin position="52"/>
        <end position="334"/>
    </location>
</feature>
<sequence length="753" mass="83111">MFNAKVDVETSKTEKQSEAISETPANADDVPAVSLSGDSPIKLPEHDALGIDPFAQAIAKSIVAADAKDGLVYAINGAWGAGKSSAVNLILHHLSDSVAKEEVVPTVFNPWWFSGAEALTISFFQELRATVGKSLDEKAREAMATLGSRLSSAGPLLGGLASLAATPAAGAAVAGGASLIEKITRLDSTVEKEHRKLSEALANQDKRFLIILDDIDRLGTDDALQVFKLIKSVGRLPNVIYLLAFDRHLAEKMVAERFPAEGASYLEKVIQGAFDLPNPDPDDLCKQLLSAVELVMAAPPEAKIQRFWNVFYDVVAPLIKTPRDAVRLSNSIKVSWPAVQENVDRADFLAIEALRVFLPELHQAIRNHASMLVGRQSERNYNQQELKKEYDAIFLDGLPPRRREEIKIALRRLFPRLDAIWGNTWYSDDSRWTRDRLICSPPHFSTYFAFAVLDDAITASESDALVANAGKPGMTAAALRQYANTPRRRKKGTRVALALQELRIRAADIAEGDVRALLTDLFIVADEINLSSDVSRGFGDYGSNNLRIHWLLNGLLLDRFDLQTRTALIREAAPTSSVSWLIDLTGRCQDLKLKRGTDEDRGSENFVDDETVDWLVELSANRIRAAAEDGTLLQVPDIESILYRWRDRATPDEVRAWTDGQLDNDAFVLKMADAVISQSFSYGLGGFGSLGDRVSRTYEYVNLKSLGALLDIERFRTRVSDLLEKSDLAPSQRQILERFQKAPEDDPGARSGV</sequence>
<evidence type="ECO:0000256" key="1">
    <source>
        <dbReference type="SAM" id="MobiDB-lite"/>
    </source>
</evidence>
<gene>
    <name evidence="3" type="ORF">G6M46_23510</name>
</gene>
<dbReference type="InterPro" id="IPR027417">
    <property type="entry name" value="P-loop_NTPase"/>
</dbReference>
<evidence type="ECO:0000313" key="4">
    <source>
        <dbReference type="Proteomes" id="UP000702952"/>
    </source>
</evidence>
<dbReference type="Pfam" id="PF07693">
    <property type="entry name" value="KAP_NTPase"/>
    <property type="match status" value="1"/>
</dbReference>
<feature type="compositionally biased region" description="Basic and acidic residues" evidence="1">
    <location>
        <begin position="1"/>
        <end position="17"/>
    </location>
</feature>
<accession>A0AA44F8W6</accession>
<dbReference type="Gene3D" id="3.40.50.300">
    <property type="entry name" value="P-loop containing nucleotide triphosphate hydrolases"/>
    <property type="match status" value="1"/>
</dbReference>
<protein>
    <submittedName>
        <fullName evidence="3">NTPase</fullName>
    </submittedName>
</protein>
<dbReference type="EMBL" id="JAAMAY010000036">
    <property type="protein sequence ID" value="NTC31103.1"/>
    <property type="molecule type" value="Genomic_DNA"/>
</dbReference>
<organism evidence="3 4">
    <name type="scientific">Agrobacterium tumefaciens</name>
    <dbReference type="NCBI Taxonomy" id="358"/>
    <lineage>
        <taxon>Bacteria</taxon>
        <taxon>Pseudomonadati</taxon>
        <taxon>Pseudomonadota</taxon>
        <taxon>Alphaproteobacteria</taxon>
        <taxon>Hyphomicrobiales</taxon>
        <taxon>Rhizobiaceae</taxon>
        <taxon>Rhizobium/Agrobacterium group</taxon>
        <taxon>Agrobacterium</taxon>
        <taxon>Agrobacterium tumefaciens complex</taxon>
    </lineage>
</organism>
<comment type="caution">
    <text evidence="3">The sequence shown here is derived from an EMBL/GenBank/DDBJ whole genome shotgun (WGS) entry which is preliminary data.</text>
</comment>
<evidence type="ECO:0000313" key="3">
    <source>
        <dbReference type="EMBL" id="NTC31103.1"/>
    </source>
</evidence>
<feature type="region of interest" description="Disordered" evidence="1">
    <location>
        <begin position="1"/>
        <end position="31"/>
    </location>
</feature>
<proteinExistence type="predicted"/>
<dbReference type="SUPFAM" id="SSF52540">
    <property type="entry name" value="P-loop containing nucleoside triphosphate hydrolases"/>
    <property type="match status" value="1"/>
</dbReference>
<name>A0AA44F8W6_AGRTU</name>
<dbReference type="RefSeq" id="WP_174018797.1">
    <property type="nucleotide sequence ID" value="NZ_JAAMAW010000025.1"/>
</dbReference>
<dbReference type="Proteomes" id="UP000702952">
    <property type="component" value="Unassembled WGS sequence"/>
</dbReference>
<reference evidence="3" key="1">
    <citation type="journal article" date="2020" name="Science">
        <title>Unexpected conservation and global transmission of agrobacterial virulence plasmids.</title>
        <authorList>
            <person name="Weisberg A.J."/>
            <person name="Davis E.W. 2nd"/>
            <person name="Tabima J."/>
            <person name="Belcher M.S."/>
            <person name="Miller M."/>
            <person name="Kuo C.H."/>
            <person name="Loper J.E."/>
            <person name="Grunwald N.J."/>
            <person name="Putnam M.L."/>
            <person name="Chang J.H."/>
        </authorList>
    </citation>
    <scope>NUCLEOTIDE SEQUENCE</scope>
    <source>
        <strain evidence="3">17-1853-1a</strain>
    </source>
</reference>
<dbReference type="AlphaFoldDB" id="A0AA44F8W6"/>